<dbReference type="AlphaFoldDB" id="A7REY2"/>
<dbReference type="InterPro" id="IPR001660">
    <property type="entry name" value="SAM"/>
</dbReference>
<feature type="domain" description="SAM" evidence="1">
    <location>
        <begin position="6"/>
        <end position="52"/>
    </location>
</feature>
<dbReference type="PhylomeDB" id="A7REY2"/>
<dbReference type="PANTHER" id="PTHR12247">
    <property type="entry name" value="POLYCOMB GROUP PROTEIN"/>
    <property type="match status" value="1"/>
</dbReference>
<dbReference type="EMBL" id="DS469507">
    <property type="protein sequence ID" value="EDO49991.1"/>
    <property type="molecule type" value="Genomic_DNA"/>
</dbReference>
<feature type="non-terminal residue" evidence="2">
    <location>
        <position position="1"/>
    </location>
</feature>
<reference evidence="2 3" key="1">
    <citation type="journal article" date="2007" name="Science">
        <title>Sea anemone genome reveals ancestral eumetazoan gene repertoire and genomic organization.</title>
        <authorList>
            <person name="Putnam N.H."/>
            <person name="Srivastava M."/>
            <person name="Hellsten U."/>
            <person name="Dirks B."/>
            <person name="Chapman J."/>
            <person name="Salamov A."/>
            <person name="Terry A."/>
            <person name="Shapiro H."/>
            <person name="Lindquist E."/>
            <person name="Kapitonov V.V."/>
            <person name="Jurka J."/>
            <person name="Genikhovich G."/>
            <person name="Grigoriev I.V."/>
            <person name="Lucas S.M."/>
            <person name="Steele R.E."/>
            <person name="Finnerty J.R."/>
            <person name="Technau U."/>
            <person name="Martindale M.Q."/>
            <person name="Rokhsar D.S."/>
        </authorList>
    </citation>
    <scope>NUCLEOTIDE SEQUENCE [LARGE SCALE GENOMIC DNA]</scope>
    <source>
        <strain evidence="3">CH2 X CH6</strain>
    </source>
</reference>
<dbReference type="InterPro" id="IPR050548">
    <property type="entry name" value="PcG_chromatin_remod_factors"/>
</dbReference>
<dbReference type="SMART" id="SM00454">
    <property type="entry name" value="SAM"/>
    <property type="match status" value="1"/>
</dbReference>
<dbReference type="Pfam" id="PF00536">
    <property type="entry name" value="SAM_1"/>
    <property type="match status" value="1"/>
</dbReference>
<dbReference type="HOGENOM" id="CLU_179421_1_0_1"/>
<dbReference type="PROSITE" id="PS50105">
    <property type="entry name" value="SAM_DOMAIN"/>
    <property type="match status" value="1"/>
</dbReference>
<dbReference type="SUPFAM" id="SSF47769">
    <property type="entry name" value="SAM/Pointed domain"/>
    <property type="match status" value="1"/>
</dbReference>
<dbReference type="InterPro" id="IPR013761">
    <property type="entry name" value="SAM/pointed_sf"/>
</dbReference>
<dbReference type="Gene3D" id="1.10.150.50">
    <property type="entry name" value="Transcription Factor, Ets-1"/>
    <property type="match status" value="1"/>
</dbReference>
<dbReference type="PANTHER" id="PTHR12247:SF138">
    <property type="entry name" value="POLYHOMEOTIC DISTAL, ISOFORM A-RELATED"/>
    <property type="match status" value="1"/>
</dbReference>
<sequence>QDILAWGVDDVCKFILSLTGVPEVVAEFREHSIDGQSLILLQEEHLLNRMGIKLGPALKIKAHIRKILEKLQSSQENNDSTEST</sequence>
<gene>
    <name evidence="2" type="ORF">NEMVEDRAFT_v1g79056</name>
</gene>
<accession>A7REY2</accession>
<evidence type="ECO:0000313" key="3">
    <source>
        <dbReference type="Proteomes" id="UP000001593"/>
    </source>
</evidence>
<organism evidence="2 3">
    <name type="scientific">Nematostella vectensis</name>
    <name type="common">Starlet sea anemone</name>
    <dbReference type="NCBI Taxonomy" id="45351"/>
    <lineage>
        <taxon>Eukaryota</taxon>
        <taxon>Metazoa</taxon>
        <taxon>Cnidaria</taxon>
        <taxon>Anthozoa</taxon>
        <taxon>Hexacorallia</taxon>
        <taxon>Actiniaria</taxon>
        <taxon>Edwardsiidae</taxon>
        <taxon>Nematostella</taxon>
    </lineage>
</organism>
<evidence type="ECO:0000313" key="2">
    <source>
        <dbReference type="EMBL" id="EDO49991.1"/>
    </source>
</evidence>
<name>A7REY2_NEMVE</name>
<proteinExistence type="predicted"/>
<protein>
    <recommendedName>
        <fullName evidence="1">SAM domain-containing protein</fullName>
    </recommendedName>
</protein>
<dbReference type="Proteomes" id="UP000001593">
    <property type="component" value="Unassembled WGS sequence"/>
</dbReference>
<dbReference type="InParanoid" id="A7REY2"/>
<dbReference type="eggNOG" id="KOG4333">
    <property type="taxonomic scope" value="Eukaryota"/>
</dbReference>
<evidence type="ECO:0000259" key="1">
    <source>
        <dbReference type="PROSITE" id="PS50105"/>
    </source>
</evidence>
<dbReference type="STRING" id="45351.A7REY2"/>
<keyword evidence="3" id="KW-1185">Reference proteome</keyword>